<dbReference type="OrthoDB" id="9792539at2"/>
<dbReference type="EC" id="3.1.3.3" evidence="4"/>
<evidence type="ECO:0000256" key="12">
    <source>
        <dbReference type="ARBA" id="ARBA00048523"/>
    </source>
</evidence>
<feature type="active site" description="Proton donor" evidence="13">
    <location>
        <position position="190"/>
    </location>
</feature>
<dbReference type="UniPathway" id="UPA00135">
    <property type="reaction ID" value="UER00198"/>
</dbReference>
<evidence type="ECO:0000256" key="9">
    <source>
        <dbReference type="ARBA" id="ARBA00023299"/>
    </source>
</evidence>
<keyword evidence="16" id="KW-1185">Reference proteome</keyword>
<evidence type="ECO:0000256" key="4">
    <source>
        <dbReference type="ARBA" id="ARBA00012640"/>
    </source>
</evidence>
<evidence type="ECO:0000256" key="5">
    <source>
        <dbReference type="ARBA" id="ARBA00022605"/>
    </source>
</evidence>
<keyword evidence="7" id="KW-0378">Hydrolase</keyword>
<dbReference type="InterPro" id="IPR036412">
    <property type="entry name" value="HAD-like_sf"/>
</dbReference>
<keyword evidence="8" id="KW-0460">Magnesium</keyword>
<dbReference type="Proteomes" id="UP000192674">
    <property type="component" value="Unassembled WGS sequence"/>
</dbReference>
<evidence type="ECO:0000256" key="6">
    <source>
        <dbReference type="ARBA" id="ARBA00022723"/>
    </source>
</evidence>
<dbReference type="InterPro" id="IPR002912">
    <property type="entry name" value="ACT_dom"/>
</dbReference>
<comment type="catalytic activity">
    <reaction evidence="12">
        <text>O-phospho-D-serine + H2O = D-serine + phosphate</text>
        <dbReference type="Rhea" id="RHEA:24873"/>
        <dbReference type="ChEBI" id="CHEBI:15377"/>
        <dbReference type="ChEBI" id="CHEBI:35247"/>
        <dbReference type="ChEBI" id="CHEBI:43474"/>
        <dbReference type="ChEBI" id="CHEBI:58680"/>
        <dbReference type="EC" id="3.1.3.3"/>
    </reaction>
</comment>
<dbReference type="Pfam" id="PF12710">
    <property type="entry name" value="HAD"/>
    <property type="match status" value="1"/>
</dbReference>
<dbReference type="PANTHER" id="PTHR43344">
    <property type="entry name" value="PHOSPHOSERINE PHOSPHATASE"/>
    <property type="match status" value="1"/>
</dbReference>
<dbReference type="GO" id="GO:0005737">
    <property type="term" value="C:cytoplasm"/>
    <property type="evidence" value="ECO:0007669"/>
    <property type="project" value="TreeGrafter"/>
</dbReference>
<keyword evidence="5" id="KW-0028">Amino-acid biosynthesis</keyword>
<evidence type="ECO:0000256" key="7">
    <source>
        <dbReference type="ARBA" id="ARBA00022801"/>
    </source>
</evidence>
<evidence type="ECO:0000313" key="15">
    <source>
        <dbReference type="EMBL" id="SMD24355.1"/>
    </source>
</evidence>
<evidence type="ECO:0000256" key="8">
    <source>
        <dbReference type="ARBA" id="ARBA00022842"/>
    </source>
</evidence>
<dbReference type="FunFam" id="3.40.50.1000:FF:000041">
    <property type="entry name" value="Phosphoserine phosphatase SerB"/>
    <property type="match status" value="1"/>
</dbReference>
<dbReference type="SUPFAM" id="SSF55021">
    <property type="entry name" value="ACT-like"/>
    <property type="match status" value="1"/>
</dbReference>
<evidence type="ECO:0000256" key="1">
    <source>
        <dbReference type="ARBA" id="ARBA00001946"/>
    </source>
</evidence>
<comment type="catalytic activity">
    <reaction evidence="11">
        <text>O-phospho-L-serine + H2O = L-serine + phosphate</text>
        <dbReference type="Rhea" id="RHEA:21208"/>
        <dbReference type="ChEBI" id="CHEBI:15377"/>
        <dbReference type="ChEBI" id="CHEBI:33384"/>
        <dbReference type="ChEBI" id="CHEBI:43474"/>
        <dbReference type="ChEBI" id="CHEBI:57524"/>
        <dbReference type="EC" id="3.1.3.3"/>
    </reaction>
</comment>
<dbReference type="Pfam" id="PF21086">
    <property type="entry name" value="ACT_PSP_2"/>
    <property type="match status" value="1"/>
</dbReference>
<dbReference type="Gene3D" id="3.40.50.1000">
    <property type="entry name" value="HAD superfamily/HAD-like"/>
    <property type="match status" value="1"/>
</dbReference>
<feature type="active site" description="Nucleophile" evidence="13">
    <location>
        <position position="188"/>
    </location>
</feature>
<dbReference type="Pfam" id="PF13740">
    <property type="entry name" value="ACT_6"/>
    <property type="match status" value="1"/>
</dbReference>
<keyword evidence="9" id="KW-0718">Serine biosynthesis</keyword>
<dbReference type="NCBIfam" id="TIGR00338">
    <property type="entry name" value="serB"/>
    <property type="match status" value="1"/>
</dbReference>
<organism evidence="15 16">
    <name type="scientific">Kibdelosporangium aridum</name>
    <dbReference type="NCBI Taxonomy" id="2030"/>
    <lineage>
        <taxon>Bacteria</taxon>
        <taxon>Bacillati</taxon>
        <taxon>Actinomycetota</taxon>
        <taxon>Actinomycetes</taxon>
        <taxon>Pseudonocardiales</taxon>
        <taxon>Pseudonocardiaceae</taxon>
        <taxon>Kibdelosporangium</taxon>
    </lineage>
</organism>
<dbReference type="SFLD" id="SFLDF00029">
    <property type="entry name" value="phosphoserine_phosphatase"/>
    <property type="match status" value="1"/>
</dbReference>
<gene>
    <name evidence="15" type="ORF">SAMN05661093_08456</name>
</gene>
<dbReference type="EMBL" id="FWXV01000010">
    <property type="protein sequence ID" value="SMD24355.1"/>
    <property type="molecule type" value="Genomic_DNA"/>
</dbReference>
<evidence type="ECO:0000256" key="10">
    <source>
        <dbReference type="ARBA" id="ARBA00031693"/>
    </source>
</evidence>
<proteinExistence type="inferred from homology"/>
<evidence type="ECO:0000313" key="16">
    <source>
        <dbReference type="Proteomes" id="UP000192674"/>
    </source>
</evidence>
<evidence type="ECO:0000256" key="3">
    <source>
        <dbReference type="ARBA" id="ARBA00009184"/>
    </source>
</evidence>
<dbReference type="SFLD" id="SFLDG01136">
    <property type="entry name" value="C1.6:_Phosphoserine_Phosphatas"/>
    <property type="match status" value="1"/>
</dbReference>
<dbReference type="GO" id="GO:0000287">
    <property type="term" value="F:magnesium ion binding"/>
    <property type="evidence" value="ECO:0007669"/>
    <property type="project" value="TreeGrafter"/>
</dbReference>
<name>A0A1W2FQZ4_KIBAR</name>
<dbReference type="GO" id="GO:0006564">
    <property type="term" value="P:L-serine biosynthetic process"/>
    <property type="evidence" value="ECO:0007669"/>
    <property type="project" value="UniProtKB-KW"/>
</dbReference>
<feature type="domain" description="ACT" evidence="14">
    <location>
        <begin position="10"/>
        <end position="89"/>
    </location>
</feature>
<dbReference type="CDD" id="cd04870">
    <property type="entry name" value="ACT_PSP_1"/>
    <property type="match status" value="1"/>
</dbReference>
<reference evidence="15 16" key="1">
    <citation type="submission" date="2017-04" db="EMBL/GenBank/DDBJ databases">
        <authorList>
            <person name="Afonso C.L."/>
            <person name="Miller P.J."/>
            <person name="Scott M.A."/>
            <person name="Spackman E."/>
            <person name="Goraichik I."/>
            <person name="Dimitrov K.M."/>
            <person name="Suarez D.L."/>
            <person name="Swayne D.E."/>
        </authorList>
    </citation>
    <scope>NUCLEOTIDE SEQUENCE [LARGE SCALE GENOMIC DNA]</scope>
    <source>
        <strain evidence="15 16">DSM 43828</strain>
    </source>
</reference>
<dbReference type="GO" id="GO:0036424">
    <property type="term" value="F:L-phosphoserine phosphatase activity"/>
    <property type="evidence" value="ECO:0007669"/>
    <property type="project" value="InterPro"/>
</dbReference>
<dbReference type="InterPro" id="IPR045865">
    <property type="entry name" value="ACT-like_dom_sf"/>
</dbReference>
<dbReference type="SFLD" id="SFLDG01137">
    <property type="entry name" value="C1.6.1:_Phosphoserine_Phosphat"/>
    <property type="match status" value="1"/>
</dbReference>
<dbReference type="SUPFAM" id="SSF56784">
    <property type="entry name" value="HAD-like"/>
    <property type="match status" value="1"/>
</dbReference>
<sequence>MPGPSSTPVLITVSGPDKPGVSSVLFAVLTRHGVDVLDVEQVVIRGQLVLGVLVGTDHDPEGLQELVEQAMATVTMQVEVEIGADTLTPARVGSTHAVIVLGRPVTARAFTEVARRMAALGVNIDAIRRVADYPVTGLELHVSVADDTPEADGLLRNALVEVASRVGLDVAVEREGLTRRAKRLIVFDVDSTLIQGEVIEMLAAKAGCEDQVKQITDAAMAGEIDFTESLNRRVAVLAGLPESVLDEVSGALELTPGARTTVRTLKRLGFRCGVVSGGFTRVIQRLVDELGLDFCAANELEVVDGKLTGRVVGEVIDRPGKAVALRRFAEDSDVPLAQCVAVGDGANDIDMLSAAGLGIAFNAKPALREVADTALSHPYLDVVLFVLGVTRAEVEAADAADGIDGERL</sequence>
<evidence type="ECO:0000259" key="14">
    <source>
        <dbReference type="PROSITE" id="PS51671"/>
    </source>
</evidence>
<dbReference type="NCBIfam" id="TIGR01488">
    <property type="entry name" value="HAD-SF-IB"/>
    <property type="match status" value="1"/>
</dbReference>
<comment type="similarity">
    <text evidence="3">Belongs to the HAD-like hydrolase superfamily. SerB family.</text>
</comment>
<keyword evidence="6" id="KW-0479">Metal-binding</keyword>
<comment type="cofactor">
    <cofactor evidence="1">
        <name>Mg(2+)</name>
        <dbReference type="ChEBI" id="CHEBI:18420"/>
    </cofactor>
</comment>
<evidence type="ECO:0000256" key="11">
    <source>
        <dbReference type="ARBA" id="ARBA00048138"/>
    </source>
</evidence>
<dbReference type="InterPro" id="IPR050582">
    <property type="entry name" value="HAD-like_SerB"/>
</dbReference>
<dbReference type="PROSITE" id="PS51671">
    <property type="entry name" value="ACT"/>
    <property type="match status" value="1"/>
</dbReference>
<comment type="pathway">
    <text evidence="2">Amino-acid biosynthesis; L-serine biosynthesis; L-serine from 3-phospho-D-glycerate: step 3/3.</text>
</comment>
<dbReference type="CDD" id="cd07500">
    <property type="entry name" value="HAD_PSP"/>
    <property type="match status" value="1"/>
</dbReference>
<evidence type="ECO:0000256" key="13">
    <source>
        <dbReference type="PIRSR" id="PIRSR604469-1"/>
    </source>
</evidence>
<dbReference type="SFLD" id="SFLDS00003">
    <property type="entry name" value="Haloacid_Dehalogenase"/>
    <property type="match status" value="1"/>
</dbReference>
<dbReference type="InterPro" id="IPR049148">
    <property type="entry name" value="PSP_ACT"/>
</dbReference>
<dbReference type="InterPro" id="IPR023214">
    <property type="entry name" value="HAD_sf"/>
</dbReference>
<evidence type="ECO:0000256" key="2">
    <source>
        <dbReference type="ARBA" id="ARBA00005135"/>
    </source>
</evidence>
<dbReference type="InterPro" id="IPR004469">
    <property type="entry name" value="PSP"/>
</dbReference>
<dbReference type="PANTHER" id="PTHR43344:SF2">
    <property type="entry name" value="PHOSPHOSERINE PHOSPHATASE"/>
    <property type="match status" value="1"/>
</dbReference>
<accession>A0A1W2FQZ4</accession>
<dbReference type="Gene3D" id="3.30.70.260">
    <property type="match status" value="2"/>
</dbReference>
<dbReference type="RefSeq" id="WP_033389165.1">
    <property type="nucleotide sequence ID" value="NZ_FWXV01000010.1"/>
</dbReference>
<dbReference type="AlphaFoldDB" id="A0A1W2FQZ4"/>
<protein>
    <recommendedName>
        <fullName evidence="4">phosphoserine phosphatase</fullName>
        <ecNumber evidence="4">3.1.3.3</ecNumber>
    </recommendedName>
    <alternativeName>
        <fullName evidence="10">O-phosphoserine phosphohydrolase</fullName>
    </alternativeName>
</protein>